<dbReference type="AlphaFoldDB" id="A0A2K3LG37"/>
<dbReference type="Proteomes" id="UP000236291">
    <property type="component" value="Unassembled WGS sequence"/>
</dbReference>
<comment type="caution">
    <text evidence="1">The sequence shown here is derived from an EMBL/GenBank/DDBJ whole genome shotgun (WGS) entry which is preliminary data.</text>
</comment>
<sequence>MVMSRISRPNSFLQNQLVRWGLPPLYKLFSRVLSIRCGTKSHRVLAANRLDDIDGEDGFELVVSINNHRRIGGNSAGVMTEGLDGL</sequence>
<proteinExistence type="predicted"/>
<gene>
    <name evidence="1" type="ORF">L195_g033464</name>
</gene>
<accession>A0A2K3LG37</accession>
<evidence type="ECO:0000313" key="2">
    <source>
        <dbReference type="Proteomes" id="UP000236291"/>
    </source>
</evidence>
<organism evidence="1 2">
    <name type="scientific">Trifolium pratense</name>
    <name type="common">Red clover</name>
    <dbReference type="NCBI Taxonomy" id="57577"/>
    <lineage>
        <taxon>Eukaryota</taxon>
        <taxon>Viridiplantae</taxon>
        <taxon>Streptophyta</taxon>
        <taxon>Embryophyta</taxon>
        <taxon>Tracheophyta</taxon>
        <taxon>Spermatophyta</taxon>
        <taxon>Magnoliopsida</taxon>
        <taxon>eudicotyledons</taxon>
        <taxon>Gunneridae</taxon>
        <taxon>Pentapetalae</taxon>
        <taxon>rosids</taxon>
        <taxon>fabids</taxon>
        <taxon>Fabales</taxon>
        <taxon>Fabaceae</taxon>
        <taxon>Papilionoideae</taxon>
        <taxon>50 kb inversion clade</taxon>
        <taxon>NPAAA clade</taxon>
        <taxon>Hologalegina</taxon>
        <taxon>IRL clade</taxon>
        <taxon>Trifolieae</taxon>
        <taxon>Trifolium</taxon>
    </lineage>
</organism>
<reference evidence="1 2" key="2">
    <citation type="journal article" date="2017" name="Front. Plant Sci.">
        <title>Gene Classification and Mining of Molecular Markers Useful in Red Clover (Trifolium pratense) Breeding.</title>
        <authorList>
            <person name="Istvanek J."/>
            <person name="Dluhosova J."/>
            <person name="Dluhos P."/>
            <person name="Patkova L."/>
            <person name="Nedelnik J."/>
            <person name="Repkova J."/>
        </authorList>
    </citation>
    <scope>NUCLEOTIDE SEQUENCE [LARGE SCALE GENOMIC DNA]</scope>
    <source>
        <strain evidence="2">cv. Tatra</strain>
        <tissue evidence="1">Young leaves</tissue>
    </source>
</reference>
<dbReference type="EMBL" id="ASHM01032460">
    <property type="protein sequence ID" value="PNX77496.1"/>
    <property type="molecule type" value="Genomic_DNA"/>
</dbReference>
<reference evidence="1 2" key="1">
    <citation type="journal article" date="2014" name="Am. J. Bot.">
        <title>Genome assembly and annotation for red clover (Trifolium pratense; Fabaceae).</title>
        <authorList>
            <person name="Istvanek J."/>
            <person name="Jaros M."/>
            <person name="Krenek A."/>
            <person name="Repkova J."/>
        </authorList>
    </citation>
    <scope>NUCLEOTIDE SEQUENCE [LARGE SCALE GENOMIC DNA]</scope>
    <source>
        <strain evidence="2">cv. Tatra</strain>
        <tissue evidence="1">Young leaves</tissue>
    </source>
</reference>
<name>A0A2K3LG37_TRIPR</name>
<protein>
    <submittedName>
        <fullName evidence="1">Uncharacterized protein</fullName>
    </submittedName>
</protein>
<evidence type="ECO:0000313" key="1">
    <source>
        <dbReference type="EMBL" id="PNX77496.1"/>
    </source>
</evidence>